<dbReference type="AlphaFoldDB" id="K6W833"/>
<feature type="transmembrane region" description="Helical" evidence="1">
    <location>
        <begin position="32"/>
        <end position="51"/>
    </location>
</feature>
<name>K6W833_9ACTN</name>
<organism evidence="2 3">
    <name type="scientific">Gordonia rhizosphera NBRC 16068</name>
    <dbReference type="NCBI Taxonomy" id="1108045"/>
    <lineage>
        <taxon>Bacteria</taxon>
        <taxon>Bacillati</taxon>
        <taxon>Actinomycetota</taxon>
        <taxon>Actinomycetes</taxon>
        <taxon>Mycobacteriales</taxon>
        <taxon>Gordoniaceae</taxon>
        <taxon>Gordonia</taxon>
    </lineage>
</organism>
<dbReference type="EMBL" id="BAHC01000073">
    <property type="protein sequence ID" value="GAB89891.1"/>
    <property type="molecule type" value="Genomic_DNA"/>
</dbReference>
<sequence length="82" mass="8656">MTAANPSAMVEGRAVVRSSRPVVEIAGARWPLYKVHALLAALIVAMFTVVLTGSGQAAAWASGVALVVVWWTERLLSGGRPR</sequence>
<keyword evidence="3" id="KW-1185">Reference proteome</keyword>
<evidence type="ECO:0000313" key="3">
    <source>
        <dbReference type="Proteomes" id="UP000008363"/>
    </source>
</evidence>
<dbReference type="RefSeq" id="WP_006332294.1">
    <property type="nucleotide sequence ID" value="NZ_BAHC01000073.1"/>
</dbReference>
<proteinExistence type="predicted"/>
<accession>K6W833</accession>
<keyword evidence="1" id="KW-1133">Transmembrane helix</keyword>
<evidence type="ECO:0000313" key="2">
    <source>
        <dbReference type="EMBL" id="GAB89891.1"/>
    </source>
</evidence>
<reference evidence="2 3" key="1">
    <citation type="submission" date="2012-08" db="EMBL/GenBank/DDBJ databases">
        <title>Whole genome shotgun sequence of Gordonia rhizosphera NBRC 16068.</title>
        <authorList>
            <person name="Takarada H."/>
            <person name="Isaki S."/>
            <person name="Hosoyama A."/>
            <person name="Tsuchikane K."/>
            <person name="Katsumata H."/>
            <person name="Baba S."/>
            <person name="Ohji S."/>
            <person name="Yamazaki S."/>
            <person name="Fujita N."/>
        </authorList>
    </citation>
    <scope>NUCLEOTIDE SEQUENCE [LARGE SCALE GENOMIC DNA]</scope>
    <source>
        <strain evidence="2 3">NBRC 16068</strain>
    </source>
</reference>
<protein>
    <submittedName>
        <fullName evidence="2">Uncharacterized protein</fullName>
    </submittedName>
</protein>
<gene>
    <name evidence="2" type="ORF">GORHZ_073_00340</name>
</gene>
<keyword evidence="1" id="KW-0812">Transmembrane</keyword>
<dbReference type="Proteomes" id="UP000008363">
    <property type="component" value="Unassembled WGS sequence"/>
</dbReference>
<comment type="caution">
    <text evidence="2">The sequence shown here is derived from an EMBL/GenBank/DDBJ whole genome shotgun (WGS) entry which is preliminary data.</text>
</comment>
<dbReference type="eggNOG" id="ENOG5031VYX">
    <property type="taxonomic scope" value="Bacteria"/>
</dbReference>
<keyword evidence="1" id="KW-0472">Membrane</keyword>
<evidence type="ECO:0000256" key="1">
    <source>
        <dbReference type="SAM" id="Phobius"/>
    </source>
</evidence>